<name>A0A7J8J3T1_MOLMO</name>
<dbReference type="AlphaFoldDB" id="A0A7J8J3T1"/>
<organism evidence="2 3">
    <name type="scientific">Molossus molossus</name>
    <name type="common">Pallas' mastiff bat</name>
    <name type="synonym">Vespertilio molossus</name>
    <dbReference type="NCBI Taxonomy" id="27622"/>
    <lineage>
        <taxon>Eukaryota</taxon>
        <taxon>Metazoa</taxon>
        <taxon>Chordata</taxon>
        <taxon>Craniata</taxon>
        <taxon>Vertebrata</taxon>
        <taxon>Euteleostomi</taxon>
        <taxon>Mammalia</taxon>
        <taxon>Eutheria</taxon>
        <taxon>Laurasiatheria</taxon>
        <taxon>Chiroptera</taxon>
        <taxon>Yangochiroptera</taxon>
        <taxon>Molossidae</taxon>
        <taxon>Molossus</taxon>
    </lineage>
</organism>
<dbReference type="EMBL" id="JACASF010000003">
    <property type="protein sequence ID" value="KAF6491110.1"/>
    <property type="molecule type" value="Genomic_DNA"/>
</dbReference>
<evidence type="ECO:0000256" key="1">
    <source>
        <dbReference type="SAM" id="MobiDB-lite"/>
    </source>
</evidence>
<protein>
    <submittedName>
        <fullName evidence="2">Serine/arginine repetitive matrix 3</fullName>
    </submittedName>
</protein>
<feature type="region of interest" description="Disordered" evidence="1">
    <location>
        <begin position="1"/>
        <end position="24"/>
    </location>
</feature>
<sequence length="24" mass="2921">MQLWELFTPAQEEEECEEAPQRQV</sequence>
<gene>
    <name evidence="2" type="ORF">HJG59_017406</name>
</gene>
<comment type="caution">
    <text evidence="2">The sequence shown here is derived from an EMBL/GenBank/DDBJ whole genome shotgun (WGS) entry which is preliminary data.</text>
</comment>
<proteinExistence type="predicted"/>
<dbReference type="Proteomes" id="UP000550707">
    <property type="component" value="Unassembled WGS sequence"/>
</dbReference>
<keyword evidence="3" id="KW-1185">Reference proteome</keyword>
<accession>A0A7J8J3T1</accession>
<reference evidence="2 3" key="1">
    <citation type="journal article" date="2020" name="Nature">
        <title>Six reference-quality genomes reveal evolution of bat adaptations.</title>
        <authorList>
            <person name="Jebb D."/>
            <person name="Huang Z."/>
            <person name="Pippel M."/>
            <person name="Hughes G.M."/>
            <person name="Lavrichenko K."/>
            <person name="Devanna P."/>
            <person name="Winkler S."/>
            <person name="Jermiin L.S."/>
            <person name="Skirmuntt E.C."/>
            <person name="Katzourakis A."/>
            <person name="Burkitt-Gray L."/>
            <person name="Ray D.A."/>
            <person name="Sullivan K.A.M."/>
            <person name="Roscito J.G."/>
            <person name="Kirilenko B.M."/>
            <person name="Davalos L.M."/>
            <person name="Corthals A.P."/>
            <person name="Power M.L."/>
            <person name="Jones G."/>
            <person name="Ransome R.D."/>
            <person name="Dechmann D.K.N."/>
            <person name="Locatelli A.G."/>
            <person name="Puechmaille S.J."/>
            <person name="Fedrigo O."/>
            <person name="Jarvis E.D."/>
            <person name="Hiller M."/>
            <person name="Vernes S.C."/>
            <person name="Myers E.W."/>
            <person name="Teeling E.C."/>
        </authorList>
    </citation>
    <scope>NUCLEOTIDE SEQUENCE [LARGE SCALE GENOMIC DNA]</scope>
    <source>
        <strain evidence="2">MMolMol1</strain>
        <tissue evidence="2">Muscle</tissue>
    </source>
</reference>
<evidence type="ECO:0000313" key="3">
    <source>
        <dbReference type="Proteomes" id="UP000550707"/>
    </source>
</evidence>
<evidence type="ECO:0000313" key="2">
    <source>
        <dbReference type="EMBL" id="KAF6491110.1"/>
    </source>
</evidence>